<organism evidence="3">
    <name type="scientific">freshwater metagenome</name>
    <dbReference type="NCBI Taxonomy" id="449393"/>
    <lineage>
        <taxon>unclassified sequences</taxon>
        <taxon>metagenomes</taxon>
        <taxon>ecological metagenomes</taxon>
    </lineage>
</organism>
<dbReference type="Gene3D" id="3.40.50.720">
    <property type="entry name" value="NAD(P)-binding Rossmann-like Domain"/>
    <property type="match status" value="1"/>
</dbReference>
<dbReference type="InterPro" id="IPR000683">
    <property type="entry name" value="Gfo/Idh/MocA-like_OxRdtase_N"/>
</dbReference>
<dbReference type="Gene3D" id="3.30.360.10">
    <property type="entry name" value="Dihydrodipicolinate Reductase, domain 2"/>
    <property type="match status" value="1"/>
</dbReference>
<name>A0A6J6SH79_9ZZZZ</name>
<evidence type="ECO:0000313" key="3">
    <source>
        <dbReference type="EMBL" id="CAB4734231.1"/>
    </source>
</evidence>
<reference evidence="3" key="1">
    <citation type="submission" date="2020-05" db="EMBL/GenBank/DDBJ databases">
        <authorList>
            <person name="Chiriac C."/>
            <person name="Salcher M."/>
            <person name="Ghai R."/>
            <person name="Kavagutti S V."/>
        </authorList>
    </citation>
    <scope>NUCLEOTIDE SEQUENCE</scope>
</reference>
<dbReference type="GO" id="GO:0000166">
    <property type="term" value="F:nucleotide binding"/>
    <property type="evidence" value="ECO:0007669"/>
    <property type="project" value="InterPro"/>
</dbReference>
<evidence type="ECO:0000259" key="1">
    <source>
        <dbReference type="Pfam" id="PF01408"/>
    </source>
</evidence>
<dbReference type="Pfam" id="PF01408">
    <property type="entry name" value="GFO_IDH_MocA"/>
    <property type="match status" value="1"/>
</dbReference>
<dbReference type="Pfam" id="PF02894">
    <property type="entry name" value="GFO_IDH_MocA_C"/>
    <property type="match status" value="1"/>
</dbReference>
<sequence>MADLRVCVIGTGAMGTDHIIRINTRMSGAIVTAIVEPDAARATEALKHAPDAKQFANISDAIASGLIDAALVATPGAFHEEVLLPIIAAGMPVLCEKPMTPDVPSALRVVEAEVASGKKIIQVGFMRRFDEGYIELQKQISSSVLGELLALHCAHRNPSVPDWYGNEMLIADSVSHEIDIVRFLTGSPIVSAEVKQLKRNKLAPERLNEPILVLLETQSGVIATVEMNVSVQFGYQVITEAVFQRGVSEIGRSTGMTTWEAGRSSTAEHVSYLTRFARAYDDEIQSWINAAKVGQIGGPNAWDGYMSVAVVEAGLKSLKSGEKVSANYVAKPAFYN</sequence>
<dbReference type="PANTHER" id="PTHR43593:SF1">
    <property type="entry name" value="INOSITOL 2-DEHYDROGENASE"/>
    <property type="match status" value="1"/>
</dbReference>
<dbReference type="EMBL" id="CAEZYS010000049">
    <property type="protein sequence ID" value="CAB4734231.1"/>
    <property type="molecule type" value="Genomic_DNA"/>
</dbReference>
<dbReference type="SUPFAM" id="SSF55347">
    <property type="entry name" value="Glyceraldehyde-3-phosphate dehydrogenase-like, C-terminal domain"/>
    <property type="match status" value="1"/>
</dbReference>
<evidence type="ECO:0000259" key="2">
    <source>
        <dbReference type="Pfam" id="PF02894"/>
    </source>
</evidence>
<dbReference type="InterPro" id="IPR050424">
    <property type="entry name" value="Gfo-Idh-MocA_inositol_DH"/>
</dbReference>
<feature type="domain" description="Gfo/Idh/MocA-like oxidoreductase C-terminal" evidence="2">
    <location>
        <begin position="138"/>
        <end position="324"/>
    </location>
</feature>
<dbReference type="SUPFAM" id="SSF51735">
    <property type="entry name" value="NAD(P)-binding Rossmann-fold domains"/>
    <property type="match status" value="1"/>
</dbReference>
<dbReference type="InterPro" id="IPR036291">
    <property type="entry name" value="NAD(P)-bd_dom_sf"/>
</dbReference>
<protein>
    <submittedName>
        <fullName evidence="3">Unannotated protein</fullName>
    </submittedName>
</protein>
<feature type="domain" description="Gfo/Idh/MocA-like oxidoreductase N-terminal" evidence="1">
    <location>
        <begin position="4"/>
        <end position="124"/>
    </location>
</feature>
<dbReference type="PANTHER" id="PTHR43593">
    <property type="match status" value="1"/>
</dbReference>
<accession>A0A6J6SH79</accession>
<proteinExistence type="predicted"/>
<dbReference type="AlphaFoldDB" id="A0A6J6SH79"/>
<dbReference type="InterPro" id="IPR004104">
    <property type="entry name" value="Gfo/Idh/MocA-like_OxRdtase_C"/>
</dbReference>
<gene>
    <name evidence="3" type="ORF">UFOPK2782_00520</name>
</gene>